<accession>A0A3M7Q0U1</accession>
<evidence type="ECO:0000256" key="1">
    <source>
        <dbReference type="SAM" id="MobiDB-lite"/>
    </source>
</evidence>
<feature type="compositionally biased region" description="Low complexity" evidence="1">
    <location>
        <begin position="190"/>
        <end position="199"/>
    </location>
</feature>
<protein>
    <submittedName>
        <fullName evidence="2">Uncharacterized protein</fullName>
    </submittedName>
</protein>
<keyword evidence="3" id="KW-1185">Reference proteome</keyword>
<comment type="caution">
    <text evidence="2">The sequence shown here is derived from an EMBL/GenBank/DDBJ whole genome shotgun (WGS) entry which is preliminary data.</text>
</comment>
<dbReference type="AlphaFoldDB" id="A0A3M7Q0U1"/>
<dbReference type="EMBL" id="REGN01007943">
    <property type="protein sequence ID" value="RNA04852.1"/>
    <property type="molecule type" value="Genomic_DNA"/>
</dbReference>
<feature type="compositionally biased region" description="Polar residues" evidence="1">
    <location>
        <begin position="113"/>
        <end position="129"/>
    </location>
</feature>
<gene>
    <name evidence="2" type="ORF">BpHYR1_048454</name>
</gene>
<evidence type="ECO:0000313" key="2">
    <source>
        <dbReference type="EMBL" id="RNA04852.1"/>
    </source>
</evidence>
<evidence type="ECO:0000313" key="3">
    <source>
        <dbReference type="Proteomes" id="UP000276133"/>
    </source>
</evidence>
<feature type="compositionally biased region" description="Low complexity" evidence="1">
    <location>
        <begin position="214"/>
        <end position="229"/>
    </location>
</feature>
<name>A0A3M7Q0U1_BRAPC</name>
<sequence length="311" mass="34589">SSNGMPVCSLPAMRQAMANPEAAKKIGNEIMQMANSSQTNSKYTCIPINPNQSYNYQNQYNYNPTPGYQYNNGMSSYRPMNQNYGYYNNWNQSQEYYGNNYYPGQQYQTTQQSHSNEMYSPSYNKQSNSSPLEYLERLAQMPESSQVVDPKSIVNTEGQLMDGINFDDMNKNNKRMNSDGSDNGGKKVCSSASSSSSNSPNFKLGSQHRYLNISSDSPSSSSTCSSSSSAQQPLLNNQNDIVSANLIDTSNFDFLDYLPELNSNTIDQTITSSLEHNEPIASSTSSASSSSQIDNLLTHEQVSQNFQFNNI</sequence>
<reference evidence="2 3" key="1">
    <citation type="journal article" date="2018" name="Sci. Rep.">
        <title>Genomic signatures of local adaptation to the degree of environmental predictability in rotifers.</title>
        <authorList>
            <person name="Franch-Gras L."/>
            <person name="Hahn C."/>
            <person name="Garcia-Roger E.M."/>
            <person name="Carmona M.J."/>
            <person name="Serra M."/>
            <person name="Gomez A."/>
        </authorList>
    </citation>
    <scope>NUCLEOTIDE SEQUENCE [LARGE SCALE GENOMIC DNA]</scope>
    <source>
        <strain evidence="2">HYR1</strain>
    </source>
</reference>
<organism evidence="2 3">
    <name type="scientific">Brachionus plicatilis</name>
    <name type="common">Marine rotifer</name>
    <name type="synonym">Brachionus muelleri</name>
    <dbReference type="NCBI Taxonomy" id="10195"/>
    <lineage>
        <taxon>Eukaryota</taxon>
        <taxon>Metazoa</taxon>
        <taxon>Spiralia</taxon>
        <taxon>Gnathifera</taxon>
        <taxon>Rotifera</taxon>
        <taxon>Eurotatoria</taxon>
        <taxon>Monogononta</taxon>
        <taxon>Pseudotrocha</taxon>
        <taxon>Ploima</taxon>
        <taxon>Brachionidae</taxon>
        <taxon>Brachionus</taxon>
    </lineage>
</organism>
<proteinExistence type="predicted"/>
<feature type="non-terminal residue" evidence="2">
    <location>
        <position position="1"/>
    </location>
</feature>
<feature type="region of interest" description="Disordered" evidence="1">
    <location>
        <begin position="105"/>
        <end position="129"/>
    </location>
</feature>
<dbReference type="Proteomes" id="UP000276133">
    <property type="component" value="Unassembled WGS sequence"/>
</dbReference>
<feature type="region of interest" description="Disordered" evidence="1">
    <location>
        <begin position="160"/>
        <end position="232"/>
    </location>
</feature>